<evidence type="ECO:0000256" key="3">
    <source>
        <dbReference type="ARBA" id="ARBA00022692"/>
    </source>
</evidence>
<comment type="subcellular location">
    <subcellularLocation>
        <location evidence="1">Cell membrane</location>
        <topology evidence="1">Multi-pass membrane protein</topology>
    </subcellularLocation>
</comment>
<dbReference type="PANTHER" id="PTHR30065">
    <property type="entry name" value="FLAGELLAR BIOSYNTHETIC PROTEIN FLIR"/>
    <property type="match status" value="1"/>
</dbReference>
<dbReference type="EMBL" id="LAZR01018634">
    <property type="protein sequence ID" value="KKL95608.1"/>
    <property type="molecule type" value="Genomic_DNA"/>
</dbReference>
<keyword evidence="5 6" id="KW-0472">Membrane</keyword>
<sequence length="251" mass="26814">MDLSALLTDALMGYFVVFARIGSALLFMPGFAETSVPTRHRLFFGLILSAALYPVTGLGPVAEDRPGALLLIFGSEITVGLWIGLVARTLLSALQFAGYQMALMSGLANALAPNIGAFEGATSMAAMLLIGATALIFVTDLHHLIIESLLMSYQVFIPGTFMLADLTDQFARATQVSLYLGLSIAAPFYVAGLVLNVGMGLANRMMASLQVFFIAQPLLIAAGLALMVLAVPTMMRGFLEPFAEWLTSYEF</sequence>
<evidence type="ECO:0000313" key="7">
    <source>
        <dbReference type="EMBL" id="KKL95608.1"/>
    </source>
</evidence>
<keyword evidence="3 6" id="KW-0812">Transmembrane</keyword>
<feature type="transmembrane region" description="Helical" evidence="6">
    <location>
        <begin position="43"/>
        <end position="62"/>
    </location>
</feature>
<dbReference type="PANTHER" id="PTHR30065:SF8">
    <property type="entry name" value="FLAGELLAR BIOSYNTHETIC PROTEIN FLIR"/>
    <property type="match status" value="1"/>
</dbReference>
<gene>
    <name evidence="7" type="ORF">LCGC14_1852860</name>
</gene>
<dbReference type="GO" id="GO:0005886">
    <property type="term" value="C:plasma membrane"/>
    <property type="evidence" value="ECO:0007669"/>
    <property type="project" value="UniProtKB-SubCell"/>
</dbReference>
<feature type="transmembrane region" description="Helical" evidence="6">
    <location>
        <begin position="211"/>
        <end position="231"/>
    </location>
</feature>
<dbReference type="InterPro" id="IPR002010">
    <property type="entry name" value="T3SS_IM_R"/>
</dbReference>
<feature type="transmembrane region" description="Helical" evidence="6">
    <location>
        <begin position="176"/>
        <end position="199"/>
    </location>
</feature>
<dbReference type="AlphaFoldDB" id="A0A0F9GA56"/>
<feature type="transmembrane region" description="Helical" evidence="6">
    <location>
        <begin position="68"/>
        <end position="91"/>
    </location>
</feature>
<evidence type="ECO:0000256" key="1">
    <source>
        <dbReference type="ARBA" id="ARBA00004651"/>
    </source>
</evidence>
<organism evidence="7">
    <name type="scientific">marine sediment metagenome</name>
    <dbReference type="NCBI Taxonomy" id="412755"/>
    <lineage>
        <taxon>unclassified sequences</taxon>
        <taxon>metagenomes</taxon>
        <taxon>ecological metagenomes</taxon>
    </lineage>
</organism>
<keyword evidence="2" id="KW-1003">Cell membrane</keyword>
<accession>A0A0F9GA56</accession>
<protein>
    <recommendedName>
        <fullName evidence="8">Flagellar biosynthetic protein FliR</fullName>
    </recommendedName>
</protein>
<evidence type="ECO:0000256" key="6">
    <source>
        <dbReference type="SAM" id="Phobius"/>
    </source>
</evidence>
<proteinExistence type="predicted"/>
<keyword evidence="4 6" id="KW-1133">Transmembrane helix</keyword>
<evidence type="ECO:0000256" key="2">
    <source>
        <dbReference type="ARBA" id="ARBA00022475"/>
    </source>
</evidence>
<feature type="transmembrane region" description="Helical" evidence="6">
    <location>
        <begin position="12"/>
        <end position="31"/>
    </location>
</feature>
<feature type="transmembrane region" description="Helical" evidence="6">
    <location>
        <begin position="111"/>
        <end position="138"/>
    </location>
</feature>
<feature type="transmembrane region" description="Helical" evidence="6">
    <location>
        <begin position="144"/>
        <end position="164"/>
    </location>
</feature>
<evidence type="ECO:0000256" key="5">
    <source>
        <dbReference type="ARBA" id="ARBA00023136"/>
    </source>
</evidence>
<dbReference type="GO" id="GO:0006605">
    <property type="term" value="P:protein targeting"/>
    <property type="evidence" value="ECO:0007669"/>
    <property type="project" value="InterPro"/>
</dbReference>
<name>A0A0F9GA56_9ZZZZ</name>
<evidence type="ECO:0000256" key="4">
    <source>
        <dbReference type="ARBA" id="ARBA00022989"/>
    </source>
</evidence>
<reference evidence="7" key="1">
    <citation type="journal article" date="2015" name="Nature">
        <title>Complex archaea that bridge the gap between prokaryotes and eukaryotes.</title>
        <authorList>
            <person name="Spang A."/>
            <person name="Saw J.H."/>
            <person name="Jorgensen S.L."/>
            <person name="Zaremba-Niedzwiedzka K."/>
            <person name="Martijn J."/>
            <person name="Lind A.E."/>
            <person name="van Eijk R."/>
            <person name="Schleper C."/>
            <person name="Guy L."/>
            <person name="Ettema T.J."/>
        </authorList>
    </citation>
    <scope>NUCLEOTIDE SEQUENCE</scope>
</reference>
<dbReference type="PRINTS" id="PR00953">
    <property type="entry name" value="TYPE3IMRPROT"/>
</dbReference>
<evidence type="ECO:0008006" key="8">
    <source>
        <dbReference type="Google" id="ProtNLM"/>
    </source>
</evidence>
<dbReference type="Pfam" id="PF01311">
    <property type="entry name" value="Bac_export_1"/>
    <property type="match status" value="1"/>
</dbReference>
<comment type="caution">
    <text evidence="7">The sequence shown here is derived from an EMBL/GenBank/DDBJ whole genome shotgun (WGS) entry which is preliminary data.</text>
</comment>